<dbReference type="PANTHER" id="PTHR21015">
    <property type="entry name" value="UDP-N-ACETYLGLUCOSAMINE--N-ACETYLMURAMYL-(PENTAPEPTIDE) PYROPHOSPHORYL-UNDECAPRENOL N-ACETYLGLUCOSAMINE TRANSFERASE 1"/>
    <property type="match status" value="1"/>
</dbReference>
<proteinExistence type="predicted"/>
<evidence type="ECO:0000313" key="2">
    <source>
        <dbReference type="EMBL" id="SHE82699.1"/>
    </source>
</evidence>
<dbReference type="InterPro" id="IPR007235">
    <property type="entry name" value="Glyco_trans_28_C"/>
</dbReference>
<sequence length="452" mass="49399">MPEGCCQIAMPDAFAALKQRLWQADPEKISYQVRTRGKCTETNETGEGMGLGTKDQITGRAPRILFYSHDTFGLGHLRRSRALASAITQADPQASALILTGSPVAGRFTFPRRVDHVRLPGVTKRADGSYAAQTIGMGIDEVTELRSGLIQTAVRQFDPDVLIVDKEPTGFRGELLPTLEHLHETGHAKLVLGLRDVLDEPEVLAAEWARKDAVATTEKFYHEIWVYGLRSVYDPTRGLPLSPATQARIHWTGYLRRDLGPLGTPPDQPYILITPGGGGDGKAMVNLVLSAYEQDPDLSPRAVLVYGPFLSGELRDDFEARVAALNGRVTAVGFESQIETLFAGAAGVVCMGGYNTFCEVLSFDKRAVIVPRTTPRLEQWIRASRAEDLGLVRMLDETRDGLTPQAMIAAIRDLPNQPLPSQAIRAGLLDGLDYVTGRVDALLSQERERATG</sequence>
<accession>A0A1M4WN69</accession>
<organism evidence="2 3">
    <name type="scientific">Ruegeria intermedia</name>
    <dbReference type="NCBI Taxonomy" id="996115"/>
    <lineage>
        <taxon>Bacteria</taxon>
        <taxon>Pseudomonadati</taxon>
        <taxon>Pseudomonadota</taxon>
        <taxon>Alphaproteobacteria</taxon>
        <taxon>Rhodobacterales</taxon>
        <taxon>Roseobacteraceae</taxon>
        <taxon>Ruegeria</taxon>
    </lineage>
</organism>
<dbReference type="InterPro" id="IPR016683">
    <property type="entry name" value="Glyco_trans_28_RedA_prd"/>
</dbReference>
<dbReference type="GO" id="GO:0016758">
    <property type="term" value="F:hexosyltransferase activity"/>
    <property type="evidence" value="ECO:0007669"/>
    <property type="project" value="InterPro"/>
</dbReference>
<feature type="domain" description="Glycosyl transferase family 28 C-terminal" evidence="1">
    <location>
        <begin position="283"/>
        <end position="418"/>
    </location>
</feature>
<keyword evidence="3" id="KW-1185">Reference proteome</keyword>
<dbReference type="Gene3D" id="3.40.50.2000">
    <property type="entry name" value="Glycogen Phosphorylase B"/>
    <property type="match status" value="1"/>
</dbReference>
<evidence type="ECO:0000313" key="3">
    <source>
        <dbReference type="Proteomes" id="UP000325134"/>
    </source>
</evidence>
<gene>
    <name evidence="2" type="ORF">SAMN05444279_10958</name>
</gene>
<reference evidence="2 3" key="1">
    <citation type="submission" date="2016-11" db="EMBL/GenBank/DDBJ databases">
        <authorList>
            <person name="Varghese N."/>
            <person name="Submissions S."/>
        </authorList>
    </citation>
    <scope>NUCLEOTIDE SEQUENCE [LARGE SCALE GENOMIC DNA]</scope>
    <source>
        <strain evidence="2 3">DSM 29341</strain>
    </source>
</reference>
<name>A0A1M4WN69_9RHOB</name>
<dbReference type="Pfam" id="PF04101">
    <property type="entry name" value="Glyco_tran_28_C"/>
    <property type="match status" value="1"/>
</dbReference>
<dbReference type="Proteomes" id="UP000325134">
    <property type="component" value="Unassembled WGS sequence"/>
</dbReference>
<dbReference type="EMBL" id="FQVK01000009">
    <property type="protein sequence ID" value="SHE82699.1"/>
    <property type="molecule type" value="Genomic_DNA"/>
</dbReference>
<dbReference type="PIRSF" id="PIRSF017085">
    <property type="entry name" value="Glycosyltransf_RedA_prd"/>
    <property type="match status" value="1"/>
</dbReference>
<keyword evidence="2" id="KW-0808">Transferase</keyword>
<dbReference type="PANTHER" id="PTHR21015:SF28">
    <property type="entry name" value="SLL1722 PROTEIN"/>
    <property type="match status" value="1"/>
</dbReference>
<evidence type="ECO:0000259" key="1">
    <source>
        <dbReference type="Pfam" id="PF04101"/>
    </source>
</evidence>
<protein>
    <submittedName>
        <fullName evidence="2">Predicted glycosyl transferase</fullName>
    </submittedName>
</protein>
<dbReference type="AlphaFoldDB" id="A0A1M4WN69"/>
<dbReference type="SUPFAM" id="SSF53756">
    <property type="entry name" value="UDP-Glycosyltransferase/glycogen phosphorylase"/>
    <property type="match status" value="1"/>
</dbReference>